<evidence type="ECO:0000313" key="2">
    <source>
        <dbReference type="Proteomes" id="UP000033187"/>
    </source>
</evidence>
<dbReference type="AlphaFoldDB" id="A0A0D6JCS2"/>
<dbReference type="KEGG" id="fil:BN1229_v1_0815"/>
<dbReference type="EMBL" id="LN829119">
    <property type="protein sequence ID" value="CPR16463.1"/>
    <property type="molecule type" value="Genomic_DNA"/>
</dbReference>
<accession>A0A0D6JCS2</accession>
<reference evidence="2" key="1">
    <citation type="submission" date="2015-02" db="EMBL/GenBank/DDBJ databases">
        <authorList>
            <person name="Chooi Y.-H."/>
        </authorList>
    </citation>
    <scope>NUCLEOTIDE SEQUENCE [LARGE SCALE GENOMIC DNA]</scope>
    <source>
        <strain evidence="2">strain Y</strain>
    </source>
</reference>
<keyword evidence="2" id="KW-1185">Reference proteome</keyword>
<evidence type="ECO:0000313" key="1">
    <source>
        <dbReference type="EMBL" id="CPR16463.1"/>
    </source>
</evidence>
<protein>
    <submittedName>
        <fullName evidence="1">Uncharacterized protein</fullName>
    </submittedName>
</protein>
<proteinExistence type="predicted"/>
<gene>
    <name evidence="1" type="ORF">YBN1229_v1_0819</name>
</gene>
<organism evidence="1 2">
    <name type="scientific">Candidatus Filomicrobium marinum</name>
    <dbReference type="NCBI Taxonomy" id="1608628"/>
    <lineage>
        <taxon>Bacteria</taxon>
        <taxon>Pseudomonadati</taxon>
        <taxon>Pseudomonadota</taxon>
        <taxon>Alphaproteobacteria</taxon>
        <taxon>Hyphomicrobiales</taxon>
        <taxon>Hyphomicrobiaceae</taxon>
        <taxon>Filomicrobium</taxon>
    </lineage>
</organism>
<dbReference type="KEGG" id="fiy:BN1229_v1_0819"/>
<name>A0A0D6JCS2_9HYPH</name>
<sequence length="70" mass="7718">MLPKSSVCHLAGHQSHHRDVVPSICRVTGYLADVYSNVRSAFRVQRFVTAVSGPAFQLNMLEVVASLYLS</sequence>
<dbReference type="Proteomes" id="UP000033187">
    <property type="component" value="Chromosome 1"/>
</dbReference>